<dbReference type="InterPro" id="IPR003611">
    <property type="entry name" value="NUMOD3"/>
</dbReference>
<reference evidence="3" key="1">
    <citation type="journal article" date="2014" name="Front. Microbiol.">
        <title>High frequency of phylogenetically diverse reductive dehalogenase-homologous genes in deep subseafloor sedimentary metagenomes.</title>
        <authorList>
            <person name="Kawai M."/>
            <person name="Futagami T."/>
            <person name="Toyoda A."/>
            <person name="Takaki Y."/>
            <person name="Nishi S."/>
            <person name="Hori S."/>
            <person name="Arai W."/>
            <person name="Tsubouchi T."/>
            <person name="Morono Y."/>
            <person name="Uchiyama I."/>
            <person name="Ito T."/>
            <person name="Fujiyama A."/>
            <person name="Inagaki F."/>
            <person name="Takami H."/>
        </authorList>
    </citation>
    <scope>NUCLEOTIDE SEQUENCE</scope>
    <source>
        <strain evidence="3">Expedition CK06-06</strain>
    </source>
</reference>
<name>X1M394_9ZZZZ</name>
<protein>
    <recommendedName>
        <fullName evidence="2">Nuclease associated modular domain-containing protein</fullName>
    </recommendedName>
</protein>
<gene>
    <name evidence="3" type="ORF">S06H3_22209</name>
</gene>
<dbReference type="GO" id="GO:0003677">
    <property type="term" value="F:DNA binding"/>
    <property type="evidence" value="ECO:0007669"/>
    <property type="project" value="InterPro"/>
</dbReference>
<evidence type="ECO:0000313" key="3">
    <source>
        <dbReference type="EMBL" id="GAI12516.1"/>
    </source>
</evidence>
<dbReference type="EMBL" id="BARV01011817">
    <property type="protein sequence ID" value="GAI12516.1"/>
    <property type="molecule type" value="Genomic_DNA"/>
</dbReference>
<comment type="caution">
    <text evidence="3">The sequence shown here is derived from an EMBL/GenBank/DDBJ whole genome shotgun (WGS) entry which is preliminary data.</text>
</comment>
<feature type="domain" description="Nuclease associated modular" evidence="2">
    <location>
        <begin position="2"/>
        <end position="22"/>
    </location>
</feature>
<organism evidence="3">
    <name type="scientific">marine sediment metagenome</name>
    <dbReference type="NCBI Taxonomy" id="412755"/>
    <lineage>
        <taxon>unclassified sequences</taxon>
        <taxon>metagenomes</taxon>
        <taxon>ecological metagenomes</taxon>
    </lineage>
</organism>
<evidence type="ECO:0000256" key="1">
    <source>
        <dbReference type="SAM" id="MobiDB-lite"/>
    </source>
</evidence>
<feature type="non-terminal residue" evidence="3">
    <location>
        <position position="1"/>
    </location>
</feature>
<evidence type="ECO:0000259" key="2">
    <source>
        <dbReference type="Pfam" id="PF07460"/>
    </source>
</evidence>
<dbReference type="SUPFAM" id="SSF64496">
    <property type="entry name" value="DNA-binding domain of intron-encoded endonucleases"/>
    <property type="match status" value="1"/>
</dbReference>
<feature type="region of interest" description="Disordered" evidence="1">
    <location>
        <begin position="1"/>
        <end position="30"/>
    </location>
</feature>
<proteinExistence type="predicted"/>
<dbReference type="Pfam" id="PF07460">
    <property type="entry name" value="NUMOD3"/>
    <property type="match status" value="1"/>
</dbReference>
<accession>X1M394</accession>
<sequence length="30" mass="3396">AKGQNNPMYGRHHSKETKEKISLSLKGDIK</sequence>
<feature type="compositionally biased region" description="Basic and acidic residues" evidence="1">
    <location>
        <begin position="16"/>
        <end position="30"/>
    </location>
</feature>
<dbReference type="AlphaFoldDB" id="X1M394"/>